<dbReference type="Proteomes" id="UP000285146">
    <property type="component" value="Unassembled WGS sequence"/>
</dbReference>
<dbReference type="EMBL" id="LKEB01000025">
    <property type="protein sequence ID" value="ROW11832.1"/>
    <property type="molecule type" value="Genomic_DNA"/>
</dbReference>
<dbReference type="AlphaFoldDB" id="A0A423X7C5"/>
<feature type="region of interest" description="Disordered" evidence="1">
    <location>
        <begin position="174"/>
        <end position="210"/>
    </location>
</feature>
<dbReference type="InterPro" id="IPR053178">
    <property type="entry name" value="Osmoadaptation_assoc"/>
</dbReference>
<dbReference type="InParanoid" id="A0A423X7C5"/>
<keyword evidence="2" id="KW-0472">Membrane</keyword>
<dbReference type="PANTHER" id="PTHR38111">
    <property type="entry name" value="ZN(2)-C6 FUNGAL-TYPE DOMAIN-CONTAINING PROTEIN-RELATED"/>
    <property type="match status" value="1"/>
</dbReference>
<proteinExistence type="predicted"/>
<organism evidence="4 5">
    <name type="scientific">Cytospora leucostoma</name>
    <dbReference type="NCBI Taxonomy" id="1230097"/>
    <lineage>
        <taxon>Eukaryota</taxon>
        <taxon>Fungi</taxon>
        <taxon>Dikarya</taxon>
        <taxon>Ascomycota</taxon>
        <taxon>Pezizomycotina</taxon>
        <taxon>Sordariomycetes</taxon>
        <taxon>Sordariomycetidae</taxon>
        <taxon>Diaporthales</taxon>
        <taxon>Cytosporaceae</taxon>
        <taxon>Cytospora</taxon>
    </lineage>
</organism>
<dbReference type="OrthoDB" id="5126878at2759"/>
<keyword evidence="2" id="KW-0812">Transmembrane</keyword>
<evidence type="ECO:0000313" key="4">
    <source>
        <dbReference type="EMBL" id="ROW11832.1"/>
    </source>
</evidence>
<sequence>MALTGSVHPPGGATALIAVTDPRVGEIGWAFVPMVLLNCVIMLTVALLVNNIQRVRYPAYWWTPGEKKREREAPHDDGSTAATSNTPYDVGCGIILTRDGISVPPHIDLLPGERACLEDKTRPSCLRCLKSGYVCKGYDLGLRMQSLVVVTEPEGSQRLARIVAPGVPPPATIHLHHQHQHHGQRGSGRLQDRHDKYKDPEAGRADKEARLGPAPEMNLSAFQEHMAFSYFFATYGWAYFWKPFLHLARETDLAPNASRMCSLALAYGHMGISKGDQRLKSTGLELYGKTLREVQSSLSKGVEAREELAQLCVPVIILGMYSFAIDKDLRLIHNIGVAQILKHCGPEAFQEEPLLTAFRSCRALLICQSFAIRRRTFLEDKKWKVGPWEKLPKTALDDLVDIMTDMPGVVNDMAASEHPISPATRASFNKRVGGLREQLQAWRWNWEKEHPNVAREVPSKLHNLDNINTPVFKEQLATMIEFDTTQLALEMLTYNAGLIYLMQLEDLLGMNESHNPSPLSDYDMDYIRHAANIRPSSPLLLPEDARFICQPALEAFRLIPSLYKNLVTSKDRIMVILAPLGIVYTSTQSNTELNSCMQSILDDIPFFGGGAPRELSVYEIALGRAWKSKAPSPIPAGSSPTVSESSVELAISP</sequence>
<evidence type="ECO:0000256" key="2">
    <source>
        <dbReference type="SAM" id="Phobius"/>
    </source>
</evidence>
<accession>A0A423X7C5</accession>
<feature type="transmembrane region" description="Helical" evidence="2">
    <location>
        <begin position="27"/>
        <end position="49"/>
    </location>
</feature>
<reference evidence="4 5" key="1">
    <citation type="submission" date="2015-09" db="EMBL/GenBank/DDBJ databases">
        <title>Host preference determinants of Valsa canker pathogens revealed by comparative genomics.</title>
        <authorList>
            <person name="Yin Z."/>
            <person name="Huang L."/>
        </authorList>
    </citation>
    <scope>NUCLEOTIDE SEQUENCE [LARGE SCALE GENOMIC DNA]</scope>
    <source>
        <strain evidence="4 5">SXYLt</strain>
    </source>
</reference>
<keyword evidence="2" id="KW-1133">Transmembrane helix</keyword>
<evidence type="ECO:0000313" key="5">
    <source>
        <dbReference type="Proteomes" id="UP000285146"/>
    </source>
</evidence>
<gene>
    <name evidence="4" type="ORF">VPNG_04923</name>
</gene>
<keyword evidence="5" id="KW-1185">Reference proteome</keyword>
<feature type="compositionally biased region" description="Basic and acidic residues" evidence="1">
    <location>
        <begin position="190"/>
        <end position="210"/>
    </location>
</feature>
<dbReference type="InterPro" id="IPR058581">
    <property type="entry name" value="TM_HPP"/>
</dbReference>
<dbReference type="STRING" id="1230097.A0A423X7C5"/>
<evidence type="ECO:0000259" key="3">
    <source>
        <dbReference type="Pfam" id="PF04982"/>
    </source>
</evidence>
<dbReference type="Pfam" id="PF04982">
    <property type="entry name" value="TM_HPP"/>
    <property type="match status" value="1"/>
</dbReference>
<feature type="region of interest" description="Disordered" evidence="1">
    <location>
        <begin position="628"/>
        <end position="653"/>
    </location>
</feature>
<evidence type="ECO:0000256" key="1">
    <source>
        <dbReference type="SAM" id="MobiDB-lite"/>
    </source>
</evidence>
<name>A0A423X7C5_9PEZI</name>
<feature type="compositionally biased region" description="Basic residues" evidence="1">
    <location>
        <begin position="174"/>
        <end position="184"/>
    </location>
</feature>
<protein>
    <recommendedName>
        <fullName evidence="3">HPP transmembrane region domain-containing protein</fullName>
    </recommendedName>
</protein>
<feature type="domain" description="HPP transmembrane region" evidence="3">
    <location>
        <begin position="1"/>
        <end position="58"/>
    </location>
</feature>
<comment type="caution">
    <text evidence="4">The sequence shown here is derived from an EMBL/GenBank/DDBJ whole genome shotgun (WGS) entry which is preliminary data.</text>
</comment>
<dbReference type="PANTHER" id="PTHR38111:SF11">
    <property type="entry name" value="TRANSCRIPTION FACTOR DOMAIN-CONTAINING PROTEIN-RELATED"/>
    <property type="match status" value="1"/>
</dbReference>